<dbReference type="InterPro" id="IPR008969">
    <property type="entry name" value="CarboxyPept-like_regulatory"/>
</dbReference>
<keyword evidence="5" id="KW-1185">Reference proteome</keyword>
<dbReference type="PROSITE" id="PS52015">
    <property type="entry name" value="TONB_CTD"/>
    <property type="match status" value="1"/>
</dbReference>
<evidence type="ECO:0000313" key="4">
    <source>
        <dbReference type="EMBL" id="SHG80022.1"/>
    </source>
</evidence>
<dbReference type="SMART" id="SM00365">
    <property type="entry name" value="LRR_SD22"/>
    <property type="match status" value="5"/>
</dbReference>
<dbReference type="PANTHER" id="PTHR48051">
    <property type="match status" value="1"/>
</dbReference>
<dbReference type="SUPFAM" id="SSF52058">
    <property type="entry name" value="L domain-like"/>
    <property type="match status" value="1"/>
</dbReference>
<dbReference type="InterPro" id="IPR032675">
    <property type="entry name" value="LRR_dom_sf"/>
</dbReference>
<evidence type="ECO:0000256" key="1">
    <source>
        <dbReference type="ARBA" id="ARBA00022614"/>
    </source>
</evidence>
<sequence>MRPYFDADRCIEITVNSNSLRLAFTTPLVAFLLSHAAFSQVRLITGRLLDAETQKPVKGATVSVLDTTDGTISSPFGYFQIKIDPSKHKTLVVSHIGFKTADVTIPEADNFKFFLKKAFVFLQPLDLNLYPKDPTAMQPLQEQVAPADLAEANATFPGGLDAFYTYIGNALSKEIPPLPFPNFTITFTIDENGKASNLAVSDSTHRVVVERVFQNMPAWVAATQHGTNVAQHFSLPIGITPTAPTISISVSEFATYMAQNLRFPAEARSAGVEGVVYVQFRLDGFGKVISVMLLKDIGMKCGDEVRRVLLTLPPNLGMSLAAKTKASDFILPVSFGIGKPFETEISFPGTDARLLTEIQLTAMSVERVQRATPPQYIRQNSRAAAGSKVATEEFVSLEEALKSKATRLSLIDKRLNSFPPEILQLKELTYLDLEKNQLNHLPDDLHSLTKLQELYLFENKIETLPSTFGNLKKLKVLGLGSNQLKTFPEEITQLEKLETLDLGGNKITSLPPSIAALKNLKFLVLHDNNITHIPEAIYELKKLQKIYLQGNPIAPKDLERLRRSFDKAKIVL</sequence>
<dbReference type="Gene3D" id="3.30.1150.10">
    <property type="match status" value="1"/>
</dbReference>
<dbReference type="Pfam" id="PF13715">
    <property type="entry name" value="CarbopepD_reg_2"/>
    <property type="match status" value="1"/>
</dbReference>
<dbReference type="PROSITE" id="PS51450">
    <property type="entry name" value="LRR"/>
    <property type="match status" value="3"/>
</dbReference>
<dbReference type="Proteomes" id="UP000184212">
    <property type="component" value="Unassembled WGS sequence"/>
</dbReference>
<gene>
    <name evidence="4" type="ORF">SAMN04488109_1900</name>
</gene>
<keyword evidence="2" id="KW-0677">Repeat</keyword>
<evidence type="ECO:0000259" key="3">
    <source>
        <dbReference type="PROSITE" id="PS52015"/>
    </source>
</evidence>
<reference evidence="4 5" key="1">
    <citation type="submission" date="2016-11" db="EMBL/GenBank/DDBJ databases">
        <authorList>
            <person name="Jaros S."/>
            <person name="Januszkiewicz K."/>
            <person name="Wedrychowicz H."/>
        </authorList>
    </citation>
    <scope>NUCLEOTIDE SEQUENCE [LARGE SCALE GENOMIC DNA]</scope>
    <source>
        <strain evidence="4 5">DSM 24574</strain>
    </source>
</reference>
<dbReference type="Gene3D" id="2.60.40.1120">
    <property type="entry name" value="Carboxypeptidase-like, regulatory domain"/>
    <property type="match status" value="1"/>
</dbReference>
<dbReference type="SMART" id="SM00364">
    <property type="entry name" value="LRR_BAC"/>
    <property type="match status" value="5"/>
</dbReference>
<organism evidence="4 5">
    <name type="scientific">Chryseolinea serpens</name>
    <dbReference type="NCBI Taxonomy" id="947013"/>
    <lineage>
        <taxon>Bacteria</taxon>
        <taxon>Pseudomonadati</taxon>
        <taxon>Bacteroidota</taxon>
        <taxon>Cytophagia</taxon>
        <taxon>Cytophagales</taxon>
        <taxon>Fulvivirgaceae</taxon>
        <taxon>Chryseolinea</taxon>
    </lineage>
</organism>
<name>A0A1M5MSI0_9BACT</name>
<proteinExistence type="predicted"/>
<dbReference type="SUPFAM" id="SSF74653">
    <property type="entry name" value="TolA/TonB C-terminal domain"/>
    <property type="match status" value="1"/>
</dbReference>
<dbReference type="Pfam" id="PF23598">
    <property type="entry name" value="LRR_14"/>
    <property type="match status" value="1"/>
</dbReference>
<dbReference type="OrthoDB" id="964531at2"/>
<dbReference type="EMBL" id="FQWQ01000001">
    <property type="protein sequence ID" value="SHG80022.1"/>
    <property type="molecule type" value="Genomic_DNA"/>
</dbReference>
<dbReference type="AlphaFoldDB" id="A0A1M5MSI0"/>
<accession>A0A1M5MSI0</accession>
<dbReference type="InterPro" id="IPR050216">
    <property type="entry name" value="LRR_domain-containing"/>
</dbReference>
<dbReference type="GO" id="GO:0055085">
    <property type="term" value="P:transmembrane transport"/>
    <property type="evidence" value="ECO:0007669"/>
    <property type="project" value="InterPro"/>
</dbReference>
<dbReference type="SMART" id="SM00369">
    <property type="entry name" value="LRR_TYP"/>
    <property type="match status" value="5"/>
</dbReference>
<dbReference type="PANTHER" id="PTHR48051:SF42">
    <property type="entry name" value="LEUCINE-RICH REPEAT-CONTAINING PROTEIN 18-LIKE"/>
    <property type="match status" value="1"/>
</dbReference>
<dbReference type="InterPro" id="IPR001611">
    <property type="entry name" value="Leu-rich_rpt"/>
</dbReference>
<dbReference type="STRING" id="947013.SAMN04488109_1900"/>
<dbReference type="SUPFAM" id="SSF49464">
    <property type="entry name" value="Carboxypeptidase regulatory domain-like"/>
    <property type="match status" value="1"/>
</dbReference>
<dbReference type="Pfam" id="PF13855">
    <property type="entry name" value="LRR_8"/>
    <property type="match status" value="1"/>
</dbReference>
<dbReference type="Gene3D" id="3.80.10.10">
    <property type="entry name" value="Ribonuclease Inhibitor"/>
    <property type="match status" value="1"/>
</dbReference>
<evidence type="ECO:0000256" key="2">
    <source>
        <dbReference type="ARBA" id="ARBA00022737"/>
    </source>
</evidence>
<dbReference type="InterPro" id="IPR037682">
    <property type="entry name" value="TonB_C"/>
</dbReference>
<dbReference type="GO" id="GO:0005737">
    <property type="term" value="C:cytoplasm"/>
    <property type="evidence" value="ECO:0007669"/>
    <property type="project" value="TreeGrafter"/>
</dbReference>
<protein>
    <submittedName>
        <fullName evidence="4">Leucine rich repeat-containing protein</fullName>
    </submittedName>
</protein>
<evidence type="ECO:0000313" key="5">
    <source>
        <dbReference type="Proteomes" id="UP000184212"/>
    </source>
</evidence>
<feature type="domain" description="TonB C-terminal" evidence="3">
    <location>
        <begin position="248"/>
        <end position="344"/>
    </location>
</feature>
<dbReference type="InterPro" id="IPR003591">
    <property type="entry name" value="Leu-rich_rpt_typical-subtyp"/>
</dbReference>
<dbReference type="InterPro" id="IPR055414">
    <property type="entry name" value="LRR_R13L4/SHOC2-like"/>
</dbReference>
<keyword evidence="1" id="KW-0433">Leucine-rich repeat</keyword>